<dbReference type="PANTHER" id="PTHR21047:SF2">
    <property type="entry name" value="THYMIDINE DIPHOSPHO-4-KETO-RHAMNOSE 3,5-EPIMERASE"/>
    <property type="match status" value="1"/>
</dbReference>
<feature type="active site" description="Proton donor" evidence="1">
    <location>
        <position position="118"/>
    </location>
</feature>
<evidence type="ECO:0008006" key="5">
    <source>
        <dbReference type="Google" id="ProtNLM"/>
    </source>
</evidence>
<dbReference type="GO" id="GO:0000271">
    <property type="term" value="P:polysaccharide biosynthetic process"/>
    <property type="evidence" value="ECO:0007669"/>
    <property type="project" value="TreeGrafter"/>
</dbReference>
<organism evidence="3 4">
    <name type="scientific">Candidatus Yanofskybacteria bacterium RIFCSPHIGHO2_02_FULL_39_10</name>
    <dbReference type="NCBI Taxonomy" id="1802674"/>
    <lineage>
        <taxon>Bacteria</taxon>
        <taxon>Candidatus Yanofskyibacteriota</taxon>
    </lineage>
</organism>
<gene>
    <name evidence="3" type="ORF">A3C61_03315</name>
</gene>
<feature type="site" description="Participates in a stacking interaction with the thymidine ring of dTDP-4-oxo-6-deoxyglucose" evidence="2">
    <location>
        <position position="124"/>
    </location>
</feature>
<dbReference type="Gene3D" id="2.60.120.10">
    <property type="entry name" value="Jelly Rolls"/>
    <property type="match status" value="1"/>
</dbReference>
<feature type="active site" description="Proton acceptor" evidence="1">
    <location>
        <position position="51"/>
    </location>
</feature>
<dbReference type="Proteomes" id="UP000178908">
    <property type="component" value="Unassembled WGS sequence"/>
</dbReference>
<name>A0A1F8F434_9BACT</name>
<dbReference type="GO" id="GO:0008830">
    <property type="term" value="F:dTDP-4-dehydrorhamnose 3,5-epimerase activity"/>
    <property type="evidence" value="ECO:0007669"/>
    <property type="project" value="InterPro"/>
</dbReference>
<accession>A0A1F8F434</accession>
<dbReference type="GO" id="GO:0019305">
    <property type="term" value="P:dTDP-rhamnose biosynthetic process"/>
    <property type="evidence" value="ECO:0007669"/>
    <property type="project" value="TreeGrafter"/>
</dbReference>
<dbReference type="PANTHER" id="PTHR21047">
    <property type="entry name" value="DTDP-6-DEOXY-D-GLUCOSE-3,5 EPIMERASE"/>
    <property type="match status" value="1"/>
</dbReference>
<evidence type="ECO:0000313" key="3">
    <source>
        <dbReference type="EMBL" id="OGN07915.1"/>
    </source>
</evidence>
<sequence>MIDGVSIKKVVKHSDERGFFAELIKLGEDTFHEVMQTSYSETKPGVIKAFHIHNYWEVWCIVKGQAQVVLHDMRKDSPTKGQTDVIYTGEDNMMVIAIPGEVAHGYKPLGLSPMGIIYHASEAYNPNNITIRTIPHDSPEINFDWERLDK</sequence>
<dbReference type="InterPro" id="IPR014710">
    <property type="entry name" value="RmlC-like_jellyroll"/>
</dbReference>
<dbReference type="EMBL" id="MGJO01000061">
    <property type="protein sequence ID" value="OGN07915.1"/>
    <property type="molecule type" value="Genomic_DNA"/>
</dbReference>
<evidence type="ECO:0000313" key="4">
    <source>
        <dbReference type="Proteomes" id="UP000178908"/>
    </source>
</evidence>
<dbReference type="Pfam" id="PF00908">
    <property type="entry name" value="dTDP_sugar_isom"/>
    <property type="match status" value="1"/>
</dbReference>
<dbReference type="SUPFAM" id="SSF51182">
    <property type="entry name" value="RmlC-like cupins"/>
    <property type="match status" value="1"/>
</dbReference>
<evidence type="ECO:0000256" key="2">
    <source>
        <dbReference type="PIRSR" id="PIRSR600888-3"/>
    </source>
</evidence>
<reference evidence="3 4" key="1">
    <citation type="journal article" date="2016" name="Nat. Commun.">
        <title>Thousands of microbial genomes shed light on interconnected biogeochemical processes in an aquifer system.</title>
        <authorList>
            <person name="Anantharaman K."/>
            <person name="Brown C.T."/>
            <person name="Hug L.A."/>
            <person name="Sharon I."/>
            <person name="Castelle C.J."/>
            <person name="Probst A.J."/>
            <person name="Thomas B.C."/>
            <person name="Singh A."/>
            <person name="Wilkins M.J."/>
            <person name="Karaoz U."/>
            <person name="Brodie E.L."/>
            <person name="Williams K.H."/>
            <person name="Hubbard S.S."/>
            <person name="Banfield J.F."/>
        </authorList>
    </citation>
    <scope>NUCLEOTIDE SEQUENCE [LARGE SCALE GENOMIC DNA]</scope>
</reference>
<evidence type="ECO:0000256" key="1">
    <source>
        <dbReference type="PIRSR" id="PIRSR600888-1"/>
    </source>
</evidence>
<dbReference type="InterPro" id="IPR011051">
    <property type="entry name" value="RmlC_Cupin_sf"/>
</dbReference>
<protein>
    <recommendedName>
        <fullName evidence="5">Spore coat protein</fullName>
    </recommendedName>
</protein>
<proteinExistence type="predicted"/>
<comment type="caution">
    <text evidence="3">The sequence shown here is derived from an EMBL/GenBank/DDBJ whole genome shotgun (WGS) entry which is preliminary data.</text>
</comment>
<dbReference type="AlphaFoldDB" id="A0A1F8F434"/>
<dbReference type="InterPro" id="IPR000888">
    <property type="entry name" value="RmlC-like"/>
</dbReference>
<dbReference type="GO" id="GO:0005829">
    <property type="term" value="C:cytosol"/>
    <property type="evidence" value="ECO:0007669"/>
    <property type="project" value="TreeGrafter"/>
</dbReference>